<dbReference type="Pfam" id="PF01509">
    <property type="entry name" value="TruB_N"/>
    <property type="match status" value="1"/>
</dbReference>
<dbReference type="InterPro" id="IPR014780">
    <property type="entry name" value="tRNA_psdUridine_synth_TruB"/>
</dbReference>
<evidence type="ECO:0000256" key="4">
    <source>
        <dbReference type="ARBA" id="ARBA00023235"/>
    </source>
</evidence>
<reference evidence="9" key="1">
    <citation type="submission" date="2018-05" db="EMBL/GenBank/DDBJ databases">
        <title>Genome Sequencing of selected type strains of the family Eggerthellaceae.</title>
        <authorList>
            <person name="Danylec N."/>
            <person name="Stoll D.A."/>
            <person name="Doetsch A."/>
            <person name="Huch M."/>
        </authorList>
    </citation>
    <scope>NUCLEOTIDE SEQUENCE [LARGE SCALE GENOMIC DNA]</scope>
    <source>
        <strain evidence="9">DSM 17537</strain>
    </source>
</reference>
<evidence type="ECO:0000313" key="8">
    <source>
        <dbReference type="EMBL" id="RNL21321.1"/>
    </source>
</evidence>
<dbReference type="PANTHER" id="PTHR13767">
    <property type="entry name" value="TRNA-PSEUDOURIDINE SYNTHASE"/>
    <property type="match status" value="1"/>
</dbReference>
<protein>
    <recommendedName>
        <fullName evidence="5">tRNA pseudouridine synthase B</fullName>
        <ecNumber evidence="5">5.4.99.25</ecNumber>
    </recommendedName>
    <alternativeName>
        <fullName evidence="5">tRNA pseudouridine(55) synthase</fullName>
        <shortName evidence="5">Psi55 synthase</shortName>
    </alternativeName>
    <alternativeName>
        <fullName evidence="5">tRNA pseudouridylate synthase</fullName>
    </alternativeName>
    <alternativeName>
        <fullName evidence="5">tRNA-uridine isomerase</fullName>
    </alternativeName>
</protein>
<dbReference type="GO" id="GO:0003723">
    <property type="term" value="F:RNA binding"/>
    <property type="evidence" value="ECO:0007669"/>
    <property type="project" value="InterPro"/>
</dbReference>
<dbReference type="HAMAP" id="MF_01080">
    <property type="entry name" value="TruB_bact"/>
    <property type="match status" value="1"/>
</dbReference>
<feature type="active site" description="Nucleophile" evidence="5">
    <location>
        <position position="45"/>
    </location>
</feature>
<dbReference type="Proteomes" id="UP000267368">
    <property type="component" value="Unassembled WGS sequence"/>
</dbReference>
<keyword evidence="4 5" id="KW-0413">Isomerase</keyword>
<dbReference type="InterPro" id="IPR002501">
    <property type="entry name" value="PsdUridine_synth_N"/>
</dbReference>
<evidence type="ECO:0000256" key="5">
    <source>
        <dbReference type="HAMAP-Rule" id="MF_01080"/>
    </source>
</evidence>
<dbReference type="AlphaFoldDB" id="A0A3N0AHS0"/>
<dbReference type="InterPro" id="IPR032819">
    <property type="entry name" value="TruB_C"/>
</dbReference>
<evidence type="ECO:0000259" key="7">
    <source>
        <dbReference type="Pfam" id="PF16198"/>
    </source>
</evidence>
<evidence type="ECO:0000256" key="3">
    <source>
        <dbReference type="ARBA" id="ARBA00022694"/>
    </source>
</evidence>
<organism evidence="8 9">
    <name type="scientific">Slackia faecicanis</name>
    <dbReference type="NCBI Taxonomy" id="255723"/>
    <lineage>
        <taxon>Bacteria</taxon>
        <taxon>Bacillati</taxon>
        <taxon>Actinomycetota</taxon>
        <taxon>Coriobacteriia</taxon>
        <taxon>Eggerthellales</taxon>
        <taxon>Eggerthellaceae</taxon>
        <taxon>Slackia</taxon>
    </lineage>
</organism>
<evidence type="ECO:0000259" key="6">
    <source>
        <dbReference type="Pfam" id="PF01509"/>
    </source>
</evidence>
<dbReference type="EC" id="5.4.99.25" evidence="5"/>
<dbReference type="GO" id="GO:1990481">
    <property type="term" value="P:mRNA pseudouridine synthesis"/>
    <property type="evidence" value="ECO:0007669"/>
    <property type="project" value="TreeGrafter"/>
</dbReference>
<comment type="function">
    <text evidence="5">Responsible for synthesis of pseudouridine from uracil-55 in the psi GC loop of transfer RNAs.</text>
</comment>
<feature type="domain" description="Pseudouridine synthase II N-terminal" evidence="6">
    <location>
        <begin position="30"/>
        <end position="186"/>
    </location>
</feature>
<feature type="domain" description="tRNA pseudouridylate synthase B C-terminal" evidence="7">
    <location>
        <begin position="187"/>
        <end position="230"/>
    </location>
</feature>
<proteinExistence type="inferred from homology"/>
<dbReference type="GO" id="GO:0031119">
    <property type="term" value="P:tRNA pseudouridine synthesis"/>
    <property type="evidence" value="ECO:0007669"/>
    <property type="project" value="UniProtKB-UniRule"/>
</dbReference>
<dbReference type="Pfam" id="PF16198">
    <property type="entry name" value="TruB_C_2"/>
    <property type="match status" value="1"/>
</dbReference>
<dbReference type="GO" id="GO:0160148">
    <property type="term" value="F:tRNA pseudouridine(55) synthase activity"/>
    <property type="evidence" value="ECO:0007669"/>
    <property type="project" value="UniProtKB-EC"/>
</dbReference>
<dbReference type="NCBIfam" id="TIGR00431">
    <property type="entry name" value="TruB"/>
    <property type="match status" value="1"/>
</dbReference>
<dbReference type="InterPro" id="IPR020103">
    <property type="entry name" value="PsdUridine_synth_cat_dom_sf"/>
</dbReference>
<dbReference type="EMBL" id="QICB01000001">
    <property type="protein sequence ID" value="RNL21321.1"/>
    <property type="molecule type" value="Genomic_DNA"/>
</dbReference>
<dbReference type="CDD" id="cd02573">
    <property type="entry name" value="PseudoU_synth_EcTruB"/>
    <property type="match status" value="1"/>
</dbReference>
<sequence>MKRGQSGISCIVGVDKPSGMSSHDVVNACRRIFGERRVGHTGTLDPLATGALCVCIGPAARLDAYMTNHDKTYDVRIAFGVATDTDDAQGEPVRACEVPSEACDPDFARERVAALVGRHKQLPPAYSAIKRGGVKACDAARAGKVIKLEPRDIEIYDAELLDLERDHDAEVLYWDVRLSVSKGTYIRSIARDLGVSLGTAAHVQKLRRLKAGSLDVQDCLSIETLESRVLDAAIDPVFLLGYRMAFLTDEQAAAVRNGAFLRIADMELFEAPCRFDESDCGPMRAAKRSTAPLEDGETVSLVAGNELLALYGAHSKQGVLRPCCVFSQGVIRGKGL</sequence>
<dbReference type="RefSeq" id="WP_123197163.1">
    <property type="nucleotide sequence ID" value="NZ_QICB01000001.1"/>
</dbReference>
<dbReference type="SUPFAM" id="SSF55120">
    <property type="entry name" value="Pseudouridine synthase"/>
    <property type="match status" value="1"/>
</dbReference>
<dbReference type="Gene3D" id="3.30.2350.10">
    <property type="entry name" value="Pseudouridine synthase"/>
    <property type="match status" value="1"/>
</dbReference>
<dbReference type="OrthoDB" id="9802309at2"/>
<dbReference type="PANTHER" id="PTHR13767:SF2">
    <property type="entry name" value="PSEUDOURIDYLATE SYNTHASE TRUB1"/>
    <property type="match status" value="1"/>
</dbReference>
<comment type="caution">
    <text evidence="8">The sequence shown here is derived from an EMBL/GenBank/DDBJ whole genome shotgun (WGS) entry which is preliminary data.</text>
</comment>
<keyword evidence="3 5" id="KW-0819">tRNA processing</keyword>
<comment type="similarity">
    <text evidence="2 5">Belongs to the pseudouridine synthase TruB family. Type 1 subfamily.</text>
</comment>
<comment type="catalytic activity">
    <reaction evidence="1 5">
        <text>uridine(55) in tRNA = pseudouridine(55) in tRNA</text>
        <dbReference type="Rhea" id="RHEA:42532"/>
        <dbReference type="Rhea" id="RHEA-COMP:10101"/>
        <dbReference type="Rhea" id="RHEA-COMP:10102"/>
        <dbReference type="ChEBI" id="CHEBI:65314"/>
        <dbReference type="ChEBI" id="CHEBI:65315"/>
        <dbReference type="EC" id="5.4.99.25"/>
    </reaction>
</comment>
<accession>A0A3N0AHS0</accession>
<gene>
    <name evidence="5 8" type="primary">truB</name>
    <name evidence="8" type="ORF">DMP07_00240</name>
</gene>
<evidence type="ECO:0000313" key="9">
    <source>
        <dbReference type="Proteomes" id="UP000267368"/>
    </source>
</evidence>
<name>A0A3N0AHS0_9ACTN</name>
<keyword evidence="9" id="KW-1185">Reference proteome</keyword>
<evidence type="ECO:0000256" key="1">
    <source>
        <dbReference type="ARBA" id="ARBA00000385"/>
    </source>
</evidence>
<evidence type="ECO:0000256" key="2">
    <source>
        <dbReference type="ARBA" id="ARBA00005642"/>
    </source>
</evidence>